<sequence length="438" mass="49903">MLPTIVLHVEAFKPPDDDDGFKSTVSDTAWSNMALAQAAKSVLRHKSHRPIAHLALTLYLIRHESVGIVRAVGDAMSPGRGRGVVEAKLKFLGEKRDFACNDRDMDSQGKHFLSCFNACPRAFAGLTGLRVETVRLGESDVLNVLRTCRKLKRLSLDNCDWGSGTVLALEHPELTKLKLELCGAVELRWLPKLAQVTCYSWVPSQNNGYPLLFGHVPRLQKLRLFATAYSHYPTLLLSRLLANCTTLHELYLNFDSQRIWIQPEGPQRLAPLLENLMVLNLDKIYQECDLTWTLFLLQAAPFLKKLQIQVLNHECAPVSQSEMPVGIYICEKYNIKWELPADFKHHDLVKLEVYGFQPDRKFMGYIKRVMMAAVNLEVVALNDKLCQHCGYHPVTRYPGTKKERDLIRRHVNLGITSRVKDVQFHEMSLEGRPIRIID</sequence>
<dbReference type="PANTHER" id="PTHR32153">
    <property type="entry name" value="OJ000223_09.16 PROTEIN"/>
    <property type="match status" value="1"/>
</dbReference>
<dbReference type="OrthoDB" id="596007at2759"/>
<comment type="caution">
    <text evidence="1">The sequence shown here is derived from an EMBL/GenBank/DDBJ whole genome shotgun (WGS) entry which is preliminary data.</text>
</comment>
<protein>
    <recommendedName>
        <fullName evidence="3">FBD domain-containing protein</fullName>
    </recommendedName>
</protein>
<dbReference type="Proteomes" id="UP001164776">
    <property type="component" value="Unassembled WGS sequence"/>
</dbReference>
<gene>
    <name evidence="1" type="ORF">BS78_K113400</name>
</gene>
<dbReference type="AlphaFoldDB" id="A0A9W8CCZ7"/>
<dbReference type="InterPro" id="IPR032675">
    <property type="entry name" value="LRR_dom_sf"/>
</dbReference>
<name>A0A9W8CCZ7_9POAL</name>
<reference evidence="1 2" key="1">
    <citation type="submission" date="2022-10" db="EMBL/GenBank/DDBJ databases">
        <title>WGS assembly of Paspalum vaginatum 540-79.</title>
        <authorList>
            <person name="Sun G."/>
            <person name="Wase N."/>
            <person name="Shu S."/>
            <person name="Jenkins J."/>
            <person name="Zhou B."/>
            <person name="Torres-Rodriguez J."/>
            <person name="Chen C."/>
            <person name="Sandor L."/>
            <person name="Plott C."/>
            <person name="Yoshinga Y."/>
            <person name="Daum C."/>
            <person name="Qi P."/>
            <person name="Barry K."/>
            <person name="Lipzen A."/>
            <person name="Berry L."/>
            <person name="Pedersen C."/>
            <person name="Gottilla T."/>
            <person name="Foltz A."/>
            <person name="Yu H."/>
            <person name="O'Malley R."/>
            <person name="Zhang C."/>
            <person name="Devos K."/>
            <person name="Sigmon B."/>
            <person name="Yu B."/>
            <person name="Obata T."/>
            <person name="Schmutz J."/>
            <person name="Schnable J."/>
        </authorList>
    </citation>
    <scope>NUCLEOTIDE SEQUENCE [LARGE SCALE GENOMIC DNA]</scope>
    <source>
        <strain evidence="2">cv. 540-79</strain>
    </source>
</reference>
<organism evidence="1 2">
    <name type="scientific">Paspalum vaginatum</name>
    <name type="common">seashore paspalum</name>
    <dbReference type="NCBI Taxonomy" id="158149"/>
    <lineage>
        <taxon>Eukaryota</taxon>
        <taxon>Viridiplantae</taxon>
        <taxon>Streptophyta</taxon>
        <taxon>Embryophyta</taxon>
        <taxon>Tracheophyta</taxon>
        <taxon>Spermatophyta</taxon>
        <taxon>Magnoliopsida</taxon>
        <taxon>Liliopsida</taxon>
        <taxon>Poales</taxon>
        <taxon>Poaceae</taxon>
        <taxon>PACMAD clade</taxon>
        <taxon>Panicoideae</taxon>
        <taxon>Andropogonodae</taxon>
        <taxon>Paspaleae</taxon>
        <taxon>Paspalinae</taxon>
        <taxon>Paspalum</taxon>
    </lineage>
</organism>
<evidence type="ECO:0008006" key="3">
    <source>
        <dbReference type="Google" id="ProtNLM"/>
    </source>
</evidence>
<proteinExistence type="predicted"/>
<evidence type="ECO:0000313" key="2">
    <source>
        <dbReference type="Proteomes" id="UP001164776"/>
    </source>
</evidence>
<keyword evidence="2" id="KW-1185">Reference proteome</keyword>
<dbReference type="EMBL" id="MU630312">
    <property type="protein sequence ID" value="KAJ1254153.1"/>
    <property type="molecule type" value="Genomic_DNA"/>
</dbReference>
<dbReference type="InterPro" id="IPR044997">
    <property type="entry name" value="F-box_plant"/>
</dbReference>
<evidence type="ECO:0000313" key="1">
    <source>
        <dbReference type="EMBL" id="KAJ1254153.1"/>
    </source>
</evidence>
<dbReference type="Gene3D" id="3.80.10.10">
    <property type="entry name" value="Ribonuclease Inhibitor"/>
    <property type="match status" value="1"/>
</dbReference>
<dbReference type="SUPFAM" id="SSF52047">
    <property type="entry name" value="RNI-like"/>
    <property type="match status" value="1"/>
</dbReference>
<accession>A0A9W8CCZ7</accession>